<proteinExistence type="predicted"/>
<sequence>MPESGSQPKLLCISGSLRSESFNTAVLETIVDKLDGRATCERFDIGTVPHYNADLDTDPALPEVKALKDAIAAADGVVIVTPEYNYSIPGVLKNALDWASRPGYQSVLKDKPVFIATVSGGGTGGVRCQAHLKNVLAAVLAQTFVCPEVAVPTAGQKIENGRLTDETSIKLVMTAVDSFLQTL</sequence>
<reference evidence="2 3" key="1">
    <citation type="submission" date="2024-02" db="EMBL/GenBank/DDBJ databases">
        <title>Genome analysis and characterization of Microbaculum marinisediminis sp. nov., isolated from marine sediment.</title>
        <authorList>
            <person name="Du Z.-J."/>
            <person name="Ye Y.-Q."/>
            <person name="Zhang Z.-R."/>
            <person name="Yuan S.-M."/>
            <person name="Zhang X.-Y."/>
        </authorList>
    </citation>
    <scope>NUCLEOTIDE SEQUENCE [LARGE SCALE GENOMIC DNA]</scope>
    <source>
        <strain evidence="2 3">SDUM1044001</strain>
    </source>
</reference>
<dbReference type="InterPro" id="IPR050712">
    <property type="entry name" value="NAD(P)H-dep_reductase"/>
</dbReference>
<dbReference type="Proteomes" id="UP001378188">
    <property type="component" value="Unassembled WGS sequence"/>
</dbReference>
<comment type="caution">
    <text evidence="2">The sequence shown here is derived from an EMBL/GenBank/DDBJ whole genome shotgun (WGS) entry which is preliminary data.</text>
</comment>
<evidence type="ECO:0000313" key="2">
    <source>
        <dbReference type="EMBL" id="MEJ8572027.1"/>
    </source>
</evidence>
<keyword evidence="3" id="KW-1185">Reference proteome</keyword>
<dbReference type="InterPro" id="IPR029039">
    <property type="entry name" value="Flavoprotein-like_sf"/>
</dbReference>
<evidence type="ECO:0000313" key="3">
    <source>
        <dbReference type="Proteomes" id="UP001378188"/>
    </source>
</evidence>
<protein>
    <submittedName>
        <fullName evidence="2">NADPH-dependent FMN reductase</fullName>
        <ecNumber evidence="2">1.-.-.-</ecNumber>
    </submittedName>
</protein>
<dbReference type="SUPFAM" id="SSF52218">
    <property type="entry name" value="Flavoproteins"/>
    <property type="match status" value="1"/>
</dbReference>
<dbReference type="GO" id="GO:0010181">
    <property type="term" value="F:FMN binding"/>
    <property type="evidence" value="ECO:0007669"/>
    <property type="project" value="TreeGrafter"/>
</dbReference>
<organism evidence="2 3">
    <name type="scientific">Microbaculum marinum</name>
    <dbReference type="NCBI Taxonomy" id="1764581"/>
    <lineage>
        <taxon>Bacteria</taxon>
        <taxon>Pseudomonadati</taxon>
        <taxon>Pseudomonadota</taxon>
        <taxon>Alphaproteobacteria</taxon>
        <taxon>Hyphomicrobiales</taxon>
        <taxon>Tepidamorphaceae</taxon>
        <taxon>Microbaculum</taxon>
    </lineage>
</organism>
<gene>
    <name evidence="2" type="ORF">V3328_11115</name>
</gene>
<feature type="domain" description="NADPH-dependent FMN reductase-like" evidence="1">
    <location>
        <begin position="8"/>
        <end position="154"/>
    </location>
</feature>
<keyword evidence="2" id="KW-0560">Oxidoreductase</keyword>
<dbReference type="GO" id="GO:0016491">
    <property type="term" value="F:oxidoreductase activity"/>
    <property type="evidence" value="ECO:0007669"/>
    <property type="project" value="UniProtKB-KW"/>
</dbReference>
<accession>A0AAW9RIH7</accession>
<name>A0AAW9RIH7_9HYPH</name>
<dbReference type="AlphaFoldDB" id="A0AAW9RIH7"/>
<dbReference type="Gene3D" id="3.40.50.360">
    <property type="match status" value="1"/>
</dbReference>
<dbReference type="PANTHER" id="PTHR30543:SF21">
    <property type="entry name" value="NAD(P)H-DEPENDENT FMN REDUCTASE LOT6"/>
    <property type="match status" value="1"/>
</dbReference>
<dbReference type="EC" id="1.-.-.-" evidence="2"/>
<dbReference type="GO" id="GO:0005829">
    <property type="term" value="C:cytosol"/>
    <property type="evidence" value="ECO:0007669"/>
    <property type="project" value="TreeGrafter"/>
</dbReference>
<dbReference type="Pfam" id="PF03358">
    <property type="entry name" value="FMN_red"/>
    <property type="match status" value="1"/>
</dbReference>
<dbReference type="InterPro" id="IPR005025">
    <property type="entry name" value="FMN_Rdtase-like_dom"/>
</dbReference>
<dbReference type="RefSeq" id="WP_340329726.1">
    <property type="nucleotide sequence ID" value="NZ_JAZHOF010000004.1"/>
</dbReference>
<evidence type="ECO:0000259" key="1">
    <source>
        <dbReference type="Pfam" id="PF03358"/>
    </source>
</evidence>
<dbReference type="PANTHER" id="PTHR30543">
    <property type="entry name" value="CHROMATE REDUCTASE"/>
    <property type="match status" value="1"/>
</dbReference>
<dbReference type="EMBL" id="JAZHOF010000004">
    <property type="protein sequence ID" value="MEJ8572027.1"/>
    <property type="molecule type" value="Genomic_DNA"/>
</dbReference>